<dbReference type="InterPro" id="IPR000182">
    <property type="entry name" value="GNAT_dom"/>
</dbReference>
<dbReference type="EMBL" id="JAGZCZ010000001">
    <property type="protein sequence ID" value="MBS5518823.1"/>
    <property type="molecule type" value="Genomic_DNA"/>
</dbReference>
<name>A0A943ECE1_9FIRM</name>
<protein>
    <submittedName>
        <fullName evidence="4">GNAT family N-acetyltransferase</fullName>
    </submittedName>
</protein>
<dbReference type="Pfam" id="PF00583">
    <property type="entry name" value="Acetyltransf_1"/>
    <property type="match status" value="1"/>
</dbReference>
<evidence type="ECO:0000259" key="3">
    <source>
        <dbReference type="PROSITE" id="PS51186"/>
    </source>
</evidence>
<evidence type="ECO:0000313" key="5">
    <source>
        <dbReference type="Proteomes" id="UP000754226"/>
    </source>
</evidence>
<organism evidence="4 5">
    <name type="scientific">Acidaminococcus intestini</name>
    <dbReference type="NCBI Taxonomy" id="187327"/>
    <lineage>
        <taxon>Bacteria</taxon>
        <taxon>Bacillati</taxon>
        <taxon>Bacillota</taxon>
        <taxon>Negativicutes</taxon>
        <taxon>Acidaminococcales</taxon>
        <taxon>Acidaminococcaceae</taxon>
        <taxon>Acidaminococcus</taxon>
    </lineage>
</organism>
<keyword evidence="1" id="KW-0808">Transferase</keyword>
<reference evidence="4" key="1">
    <citation type="submission" date="2021-02" db="EMBL/GenBank/DDBJ databases">
        <title>Infant gut strain persistence is associated with maternal origin, phylogeny, and functional potential including surface adhesion and iron acquisition.</title>
        <authorList>
            <person name="Lou Y.C."/>
        </authorList>
    </citation>
    <scope>NUCLEOTIDE SEQUENCE</scope>
    <source>
        <strain evidence="4">L3_106_000M1_dasL3_106_000M1_concoct_15</strain>
    </source>
</reference>
<dbReference type="PANTHER" id="PTHR10908:SF0">
    <property type="entry name" value="SEROTONIN N-ACETYLTRANSFERASE"/>
    <property type="match status" value="1"/>
</dbReference>
<dbReference type="CDD" id="cd04301">
    <property type="entry name" value="NAT_SF"/>
    <property type="match status" value="1"/>
</dbReference>
<dbReference type="Gene3D" id="3.40.630.30">
    <property type="match status" value="1"/>
</dbReference>
<evidence type="ECO:0000313" key="4">
    <source>
        <dbReference type="EMBL" id="MBS5518823.1"/>
    </source>
</evidence>
<dbReference type="SUPFAM" id="SSF55729">
    <property type="entry name" value="Acyl-CoA N-acyltransferases (Nat)"/>
    <property type="match status" value="1"/>
</dbReference>
<sequence length="167" mass="18898">MEELDMELKKATKEDAAAIAALEARCFPKAEAATEASVRDRVAVYPNHFLLLFDGSRLVSFVNGFVTDERDLTDEMYETATMHDENGAWQMIFGLDTDPDYQRQGLAAKVLKAFIEQARKEGRKGLVLTCKKRLIHYYARFGFVDESVSGSTHGNVVWHQMRLTFAV</sequence>
<dbReference type="Proteomes" id="UP000754226">
    <property type="component" value="Unassembled WGS sequence"/>
</dbReference>
<accession>A0A943ECE1</accession>
<comment type="caution">
    <text evidence="4">The sequence shown here is derived from an EMBL/GenBank/DDBJ whole genome shotgun (WGS) entry which is preliminary data.</text>
</comment>
<keyword evidence="2" id="KW-0012">Acyltransferase</keyword>
<feature type="domain" description="N-acetyltransferase" evidence="3">
    <location>
        <begin position="6"/>
        <end position="164"/>
    </location>
</feature>
<dbReference type="InterPro" id="IPR051635">
    <property type="entry name" value="SNAT-like"/>
</dbReference>
<gene>
    <name evidence="4" type="ORF">KHX13_00520</name>
</gene>
<proteinExistence type="predicted"/>
<evidence type="ECO:0000256" key="1">
    <source>
        <dbReference type="ARBA" id="ARBA00022679"/>
    </source>
</evidence>
<dbReference type="GO" id="GO:0008080">
    <property type="term" value="F:N-acetyltransferase activity"/>
    <property type="evidence" value="ECO:0007669"/>
    <property type="project" value="UniProtKB-ARBA"/>
</dbReference>
<dbReference type="PROSITE" id="PS51186">
    <property type="entry name" value="GNAT"/>
    <property type="match status" value="1"/>
</dbReference>
<dbReference type="InterPro" id="IPR016181">
    <property type="entry name" value="Acyl_CoA_acyltransferase"/>
</dbReference>
<evidence type="ECO:0000256" key="2">
    <source>
        <dbReference type="ARBA" id="ARBA00023315"/>
    </source>
</evidence>
<dbReference type="PANTHER" id="PTHR10908">
    <property type="entry name" value="SEROTONIN N-ACETYLTRANSFERASE"/>
    <property type="match status" value="1"/>
</dbReference>
<dbReference type="AlphaFoldDB" id="A0A943ECE1"/>